<comment type="caution">
    <text evidence="1">The sequence shown here is derived from an EMBL/GenBank/DDBJ whole genome shotgun (WGS) entry which is preliminary data.</text>
</comment>
<dbReference type="Proteomes" id="UP000188605">
    <property type="component" value="Unassembled WGS sequence"/>
</dbReference>
<evidence type="ECO:0000313" key="2">
    <source>
        <dbReference type="Proteomes" id="UP000188605"/>
    </source>
</evidence>
<evidence type="ECO:0000313" key="1">
    <source>
        <dbReference type="EMBL" id="ONI38522.1"/>
    </source>
</evidence>
<organism evidence="1 2">
    <name type="scientific">Candidatus Epulonipiscium fishelsonii</name>
    <dbReference type="NCBI Taxonomy" id="77094"/>
    <lineage>
        <taxon>Bacteria</taxon>
        <taxon>Bacillati</taxon>
        <taxon>Bacillota</taxon>
        <taxon>Clostridia</taxon>
        <taxon>Lachnospirales</taxon>
        <taxon>Lachnospiraceae</taxon>
        <taxon>Candidatus Epulonipiscium</taxon>
    </lineage>
</organism>
<dbReference type="EMBL" id="LJDB01000086">
    <property type="protein sequence ID" value="ONI38522.1"/>
    <property type="molecule type" value="Genomic_DNA"/>
</dbReference>
<protein>
    <submittedName>
        <fullName evidence="1">Uncharacterized protein</fullName>
    </submittedName>
</protein>
<keyword evidence="2" id="KW-1185">Reference proteome</keyword>
<sequence length="266" mass="31988">MGKYTLTTINCFNELKKNLEKNNIDVIVKKVDNRYNYILEENISLKTLVEIVCDVIQEKVGNSFTTKYLANHYELTSEEKEKIKVIFLESACIKKTEGASYVSHYLLYLPIFEFLEENFYLDIDGWIKFRIQKYKLILGDILEQTIYDYDMNSNYLQWLYFLREIHFSQELREDFIHMIFTANTIELYNEEQEKLDIYERIKEFDEEILLEEDLIMNLLINLSPKTILLHDKNLYKNQSFVITLEEIFENQIGYCFDCSVCFRKDL</sequence>
<proteinExistence type="predicted"/>
<reference evidence="1" key="1">
    <citation type="submission" date="2016-08" db="EMBL/GenBank/DDBJ databases">
        <authorList>
            <person name="Ngugi D.K."/>
            <person name="Miyake S."/>
            <person name="Stingl U."/>
        </authorList>
    </citation>
    <scope>NUCLEOTIDE SEQUENCE</scope>
    <source>
        <strain evidence="1">SCG-B11WGA-EpuloA1</strain>
    </source>
</reference>
<gene>
    <name evidence="1" type="ORF">AN396_10525</name>
</gene>
<accession>A0ACC8X9C9</accession>
<name>A0ACC8X9C9_9FIRM</name>